<dbReference type="CDD" id="cd08022">
    <property type="entry name" value="M28_PSMA_like"/>
    <property type="match status" value="1"/>
</dbReference>
<comment type="caution">
    <text evidence="7">The sequence shown here is derived from an EMBL/GenBank/DDBJ whole genome shotgun (WGS) entry which is preliminary data.</text>
</comment>
<evidence type="ECO:0000313" key="7">
    <source>
        <dbReference type="EMBL" id="KAL0095963.1"/>
    </source>
</evidence>
<evidence type="ECO:0000256" key="3">
    <source>
        <dbReference type="SAM" id="Phobius"/>
    </source>
</evidence>
<dbReference type="InterPro" id="IPR046450">
    <property type="entry name" value="PA_dom_sf"/>
</dbReference>
<dbReference type="Proteomes" id="UP001448207">
    <property type="component" value="Unassembled WGS sequence"/>
</dbReference>
<dbReference type="Pfam" id="PF04389">
    <property type="entry name" value="Peptidase_M28"/>
    <property type="match status" value="1"/>
</dbReference>
<feature type="domain" description="PA" evidence="4">
    <location>
        <begin position="216"/>
        <end position="283"/>
    </location>
</feature>
<dbReference type="EMBL" id="JBCLYO010000001">
    <property type="protein sequence ID" value="KAL0095963.1"/>
    <property type="molecule type" value="Genomic_DNA"/>
</dbReference>
<evidence type="ECO:0000259" key="4">
    <source>
        <dbReference type="Pfam" id="PF02225"/>
    </source>
</evidence>
<dbReference type="PANTHER" id="PTHR10404:SF46">
    <property type="entry name" value="VACUOLAR PROTEIN SORTING-ASSOCIATED PROTEIN 70"/>
    <property type="match status" value="1"/>
</dbReference>
<dbReference type="Pfam" id="PF04253">
    <property type="entry name" value="TFR_dimer"/>
    <property type="match status" value="1"/>
</dbReference>
<accession>A0ABR3BBP1</accession>
<feature type="region of interest" description="Disordered" evidence="2">
    <location>
        <begin position="1"/>
        <end position="26"/>
    </location>
</feature>
<evidence type="ECO:0000256" key="2">
    <source>
        <dbReference type="SAM" id="MobiDB-lite"/>
    </source>
</evidence>
<dbReference type="InterPro" id="IPR007484">
    <property type="entry name" value="Peptidase_M28"/>
</dbReference>
<dbReference type="Gene3D" id="3.50.30.30">
    <property type="match status" value="1"/>
</dbReference>
<dbReference type="InterPro" id="IPR007365">
    <property type="entry name" value="TFR-like_dimer_dom"/>
</dbReference>
<evidence type="ECO:0000259" key="6">
    <source>
        <dbReference type="Pfam" id="PF04389"/>
    </source>
</evidence>
<proteinExistence type="inferred from homology"/>
<keyword evidence="3" id="KW-0812">Transmembrane</keyword>
<organism evidence="7 8">
    <name type="scientific">Phycomyces blakesleeanus</name>
    <dbReference type="NCBI Taxonomy" id="4837"/>
    <lineage>
        <taxon>Eukaryota</taxon>
        <taxon>Fungi</taxon>
        <taxon>Fungi incertae sedis</taxon>
        <taxon>Mucoromycota</taxon>
        <taxon>Mucoromycotina</taxon>
        <taxon>Mucoromycetes</taxon>
        <taxon>Mucorales</taxon>
        <taxon>Phycomycetaceae</taxon>
        <taxon>Phycomyces</taxon>
    </lineage>
</organism>
<keyword evidence="3" id="KW-1133">Transmembrane helix</keyword>
<name>A0ABR3BBP1_PHYBL</name>
<feature type="region of interest" description="Disordered" evidence="2">
    <location>
        <begin position="282"/>
        <end position="307"/>
    </location>
</feature>
<sequence length="786" mass="86908">MSQGYSSLPRGGDLEDPSGSAGNNDSWINRASQWWKEHWGSSETENAPLLNKGKGSLEPPKTNNFKNIVTIVGAVIAFIIIGGIYVMLVPDSEKPLPSKRTPTMAEDFLVKEASGDSVHEYLKVYTSVSHLAGTENDKNQAEWTRDQFLSFGIDSKIETYWPMLNYPVQRRLAIISGPEEFLYEASLAEDIVEEDETSKNPENVPTFHGYSKNGSVTGPVVYANYGRLEDFEYLVSQGIELEGTIALMRYGGSFRGLKVKAAENYGCIGALVFSDPIDDGPLDKEKFPHTNPAESYPEGPWRSPSSAQRGSVLYLSLASGDPLTPGYAATENATRINPEDSPALAKIPSLPLSWRDALPLLKATQNRGVVGETDWTGGLNEVGYFSGPTEGLVNLVNIVDNKITPIWDVISRIEGSEEPDRAIILGNHRDAWVYGAVDPSSGSASMLELGRIFGKLLKTGWRPRRTIIFASWDAEEYALVGSTEWVEDNRKWLVEQAAVYINVDVGVSGPHFNTQASPSLSNLLYDVTKTLTDPRTGDSIYDTWGAMTNMTRGESAKPYVGPLGSGSDFVAFLDHLGIASIDMGFGGDYGVYHSNYDSIHWMEKFGDPTFKYHESIVKVWGLTALRLAEDHILPIRPFDYAVDLEKSVETLHEYAYPHVFFELEEAVQQLTKTSLKFNTKIEEVEAKLSEYSEKSNAKLPSSLTKQIAIANKRLTNFERGFIDPEGIKGREWFKHVIYAPGLWTGYSSQVFPAIADGLDAKNISQARHAEERAAIAIQQAAEYLKA</sequence>
<keyword evidence="3" id="KW-0472">Membrane</keyword>
<evidence type="ECO:0008006" key="9">
    <source>
        <dbReference type="Google" id="ProtNLM"/>
    </source>
</evidence>
<feature type="domain" description="Transferrin receptor-like dimerisation" evidence="5">
    <location>
        <begin position="662"/>
        <end position="785"/>
    </location>
</feature>
<reference evidence="7 8" key="1">
    <citation type="submission" date="2024-04" db="EMBL/GenBank/DDBJ databases">
        <title>Symmetric and asymmetric DNA N6-adenine methylation regulates different biological responses in Mucorales.</title>
        <authorList>
            <consortium name="Lawrence Berkeley National Laboratory"/>
            <person name="Lax C."/>
            <person name="Mondo S.J."/>
            <person name="Osorio-Concepcion M."/>
            <person name="Muszewska A."/>
            <person name="Corrochano-Luque M."/>
            <person name="Gutierrez G."/>
            <person name="Riley R."/>
            <person name="Lipzen A."/>
            <person name="Guo J."/>
            <person name="Hundley H."/>
            <person name="Amirebrahimi M."/>
            <person name="Ng V."/>
            <person name="Lorenzo-Gutierrez D."/>
            <person name="Binder U."/>
            <person name="Yang J."/>
            <person name="Song Y."/>
            <person name="Canovas D."/>
            <person name="Navarro E."/>
            <person name="Freitag M."/>
            <person name="Gabaldon T."/>
            <person name="Grigoriev I.V."/>
            <person name="Corrochano L.M."/>
            <person name="Nicolas F.E."/>
            <person name="Garre V."/>
        </authorList>
    </citation>
    <scope>NUCLEOTIDE SEQUENCE [LARGE SCALE GENOMIC DNA]</scope>
    <source>
        <strain evidence="7 8">L51</strain>
    </source>
</reference>
<dbReference type="Gene3D" id="3.40.630.10">
    <property type="entry name" value="Zn peptidases"/>
    <property type="match status" value="1"/>
</dbReference>
<feature type="domain" description="Peptidase M28" evidence="6">
    <location>
        <begin position="409"/>
        <end position="600"/>
    </location>
</feature>
<dbReference type="InterPro" id="IPR036757">
    <property type="entry name" value="TFR-like_dimer_dom_sf"/>
</dbReference>
<protein>
    <recommendedName>
        <fullName evidence="9">Zn-dependent exopeptidase</fullName>
    </recommendedName>
</protein>
<gene>
    <name evidence="7" type="ORF">J3Q64DRAFT_1811979</name>
</gene>
<dbReference type="CDD" id="cd02121">
    <property type="entry name" value="PA_GCPII_like"/>
    <property type="match status" value="1"/>
</dbReference>
<dbReference type="InterPro" id="IPR039373">
    <property type="entry name" value="Peptidase_M28B"/>
</dbReference>
<dbReference type="SUPFAM" id="SSF52025">
    <property type="entry name" value="PA domain"/>
    <property type="match status" value="1"/>
</dbReference>
<evidence type="ECO:0000256" key="1">
    <source>
        <dbReference type="ARBA" id="ARBA00005634"/>
    </source>
</evidence>
<feature type="transmembrane region" description="Helical" evidence="3">
    <location>
        <begin position="68"/>
        <end position="88"/>
    </location>
</feature>
<dbReference type="Pfam" id="PF02225">
    <property type="entry name" value="PA"/>
    <property type="match status" value="1"/>
</dbReference>
<keyword evidence="8" id="KW-1185">Reference proteome</keyword>
<dbReference type="SUPFAM" id="SSF53187">
    <property type="entry name" value="Zn-dependent exopeptidases"/>
    <property type="match status" value="1"/>
</dbReference>
<comment type="similarity">
    <text evidence="1">Belongs to the peptidase M28 family. M28B subfamily.</text>
</comment>
<dbReference type="SUPFAM" id="SSF47672">
    <property type="entry name" value="Transferrin receptor-like dimerisation domain"/>
    <property type="match status" value="1"/>
</dbReference>
<evidence type="ECO:0000259" key="5">
    <source>
        <dbReference type="Pfam" id="PF04253"/>
    </source>
</evidence>
<dbReference type="InterPro" id="IPR003137">
    <property type="entry name" value="PA_domain"/>
</dbReference>
<evidence type="ECO:0000313" key="8">
    <source>
        <dbReference type="Proteomes" id="UP001448207"/>
    </source>
</evidence>
<dbReference type="Gene3D" id="1.20.930.40">
    <property type="entry name" value="Transferrin receptor-like, dimerisation domain"/>
    <property type="match status" value="1"/>
</dbReference>
<dbReference type="PANTHER" id="PTHR10404">
    <property type="entry name" value="N-ACETYLATED-ALPHA-LINKED ACIDIC DIPEPTIDASE"/>
    <property type="match status" value="1"/>
</dbReference>